<feature type="compositionally biased region" description="Basic and acidic residues" evidence="1">
    <location>
        <begin position="58"/>
        <end position="73"/>
    </location>
</feature>
<sequence>MGKRGANKSIEDVDELQANNDVYLKNFNLFENKNGPTTPGSQDPPSSTPSVSNITSIREGRYRRPRDADLIDD</sequence>
<organism evidence="2 3">
    <name type="scientific">Stylosanthes scabra</name>
    <dbReference type="NCBI Taxonomy" id="79078"/>
    <lineage>
        <taxon>Eukaryota</taxon>
        <taxon>Viridiplantae</taxon>
        <taxon>Streptophyta</taxon>
        <taxon>Embryophyta</taxon>
        <taxon>Tracheophyta</taxon>
        <taxon>Spermatophyta</taxon>
        <taxon>Magnoliopsida</taxon>
        <taxon>eudicotyledons</taxon>
        <taxon>Gunneridae</taxon>
        <taxon>Pentapetalae</taxon>
        <taxon>rosids</taxon>
        <taxon>fabids</taxon>
        <taxon>Fabales</taxon>
        <taxon>Fabaceae</taxon>
        <taxon>Papilionoideae</taxon>
        <taxon>50 kb inversion clade</taxon>
        <taxon>dalbergioids sensu lato</taxon>
        <taxon>Dalbergieae</taxon>
        <taxon>Pterocarpus clade</taxon>
        <taxon>Stylosanthes</taxon>
    </lineage>
</organism>
<gene>
    <name evidence="2" type="ORF">PIB30_067623</name>
</gene>
<protein>
    <submittedName>
        <fullName evidence="2">Uncharacterized protein</fullName>
    </submittedName>
</protein>
<evidence type="ECO:0000313" key="3">
    <source>
        <dbReference type="Proteomes" id="UP001341840"/>
    </source>
</evidence>
<proteinExistence type="predicted"/>
<reference evidence="2 3" key="1">
    <citation type="journal article" date="2023" name="Plants (Basel)">
        <title>Bridging the Gap: Combining Genomics and Transcriptomics Approaches to Understand Stylosanthes scabra, an Orphan Legume from the Brazilian Caatinga.</title>
        <authorList>
            <person name="Ferreira-Neto J.R.C."/>
            <person name="da Silva M.D."/>
            <person name="Binneck E."/>
            <person name="de Melo N.F."/>
            <person name="da Silva R.H."/>
            <person name="de Melo A.L.T.M."/>
            <person name="Pandolfi V."/>
            <person name="Bustamante F.O."/>
            <person name="Brasileiro-Vidal A.C."/>
            <person name="Benko-Iseppon A.M."/>
        </authorList>
    </citation>
    <scope>NUCLEOTIDE SEQUENCE [LARGE SCALE GENOMIC DNA]</scope>
    <source>
        <tissue evidence="2">Leaves</tissue>
    </source>
</reference>
<evidence type="ECO:0000313" key="2">
    <source>
        <dbReference type="EMBL" id="MED6162151.1"/>
    </source>
</evidence>
<feature type="compositionally biased region" description="Polar residues" evidence="1">
    <location>
        <begin position="29"/>
        <end position="56"/>
    </location>
</feature>
<dbReference type="EMBL" id="JASCZI010121538">
    <property type="protein sequence ID" value="MED6162151.1"/>
    <property type="molecule type" value="Genomic_DNA"/>
</dbReference>
<evidence type="ECO:0000256" key="1">
    <source>
        <dbReference type="SAM" id="MobiDB-lite"/>
    </source>
</evidence>
<dbReference type="Proteomes" id="UP001341840">
    <property type="component" value="Unassembled WGS sequence"/>
</dbReference>
<feature type="region of interest" description="Disordered" evidence="1">
    <location>
        <begin position="29"/>
        <end position="73"/>
    </location>
</feature>
<keyword evidence="3" id="KW-1185">Reference proteome</keyword>
<comment type="caution">
    <text evidence="2">The sequence shown here is derived from an EMBL/GenBank/DDBJ whole genome shotgun (WGS) entry which is preliminary data.</text>
</comment>
<accession>A0ABU6ULL8</accession>
<name>A0ABU6ULL8_9FABA</name>